<accession>A0A507E0F8</accession>
<reference evidence="2 3" key="1">
    <citation type="journal article" date="2019" name="Sci. Rep.">
        <title>Comparative genomics of chytrid fungi reveal insights into the obligate biotrophic and pathogenic lifestyle of Synchytrium endobioticum.</title>
        <authorList>
            <person name="van de Vossenberg B.T.L.H."/>
            <person name="Warris S."/>
            <person name="Nguyen H.D.T."/>
            <person name="van Gent-Pelzer M.P.E."/>
            <person name="Joly D.L."/>
            <person name="van de Geest H.C."/>
            <person name="Bonants P.J.M."/>
            <person name="Smith D.S."/>
            <person name="Levesque C.A."/>
            <person name="van der Lee T.A.J."/>
        </authorList>
    </citation>
    <scope>NUCLEOTIDE SEQUENCE [LARGE SCALE GENOMIC DNA]</scope>
    <source>
        <strain evidence="2 3">CBS 809.83</strain>
    </source>
</reference>
<sequence>MSAPATPPRISFTAFTPSGPVATNTVIITNLAPWAFQDGGAKVKASLEQYGTVTQFVLLKSFARVLAVFRKTADAQRARRELEKGNNFGADVRLYFGEVGNGKRVSGHIEPYNVRTTRLIRLFFSLQHTDTTHLLDPSLGTHIDHLRVPELEKNFLLSPPGSPPVDWVQIRESGPVPGGHSEALLDALRELETDEFTLDAGDSSAVDESEGDTPGRQILVFRPPENVTHNPFPDLPLIIVENADVEFDFGLVPSSMRIPEPMHRIHGMPRTAMPPSVSV</sequence>
<dbReference type="Proteomes" id="UP000318582">
    <property type="component" value="Unassembled WGS sequence"/>
</dbReference>
<dbReference type="GO" id="GO:0003676">
    <property type="term" value="F:nucleic acid binding"/>
    <property type="evidence" value="ECO:0007669"/>
    <property type="project" value="InterPro"/>
</dbReference>
<dbReference type="GO" id="GO:0008597">
    <property type="term" value="F:calcium-dependent protein serine/threonine phosphatase regulator activity"/>
    <property type="evidence" value="ECO:0007669"/>
    <property type="project" value="TreeGrafter"/>
</dbReference>
<evidence type="ECO:0000256" key="1">
    <source>
        <dbReference type="ARBA" id="ARBA00008209"/>
    </source>
</evidence>
<dbReference type="SUPFAM" id="SSF54928">
    <property type="entry name" value="RNA-binding domain, RBD"/>
    <property type="match status" value="1"/>
</dbReference>
<keyword evidence="3" id="KW-1185">Reference proteome</keyword>
<name>A0A507E0F8_9FUNG</name>
<gene>
    <name evidence="2" type="ORF">PhCBS80983_g04019</name>
</gene>
<evidence type="ECO:0008006" key="4">
    <source>
        <dbReference type="Google" id="ProtNLM"/>
    </source>
</evidence>
<comment type="caution">
    <text evidence="2">The sequence shown here is derived from an EMBL/GenBank/DDBJ whole genome shotgun (WGS) entry which is preliminary data.</text>
</comment>
<dbReference type="InterPro" id="IPR035979">
    <property type="entry name" value="RBD_domain_sf"/>
</dbReference>
<dbReference type="PANTHER" id="PTHR10300:SF14">
    <property type="entry name" value="PROTEIN SARAH"/>
    <property type="match status" value="1"/>
</dbReference>
<dbReference type="GO" id="GO:0005737">
    <property type="term" value="C:cytoplasm"/>
    <property type="evidence" value="ECO:0007669"/>
    <property type="project" value="TreeGrafter"/>
</dbReference>
<dbReference type="Pfam" id="PF04847">
    <property type="entry name" value="Calcipressin"/>
    <property type="match status" value="1"/>
</dbReference>
<dbReference type="InterPro" id="IPR006931">
    <property type="entry name" value="Calcipressin"/>
</dbReference>
<dbReference type="InterPro" id="IPR012677">
    <property type="entry name" value="Nucleotide-bd_a/b_plait_sf"/>
</dbReference>
<comment type="similarity">
    <text evidence="1">Belongs to the RCAN family.</text>
</comment>
<dbReference type="GO" id="GO:0005634">
    <property type="term" value="C:nucleus"/>
    <property type="evidence" value="ECO:0007669"/>
    <property type="project" value="TreeGrafter"/>
</dbReference>
<dbReference type="AlphaFoldDB" id="A0A507E0F8"/>
<evidence type="ECO:0000313" key="2">
    <source>
        <dbReference type="EMBL" id="TPX57172.1"/>
    </source>
</evidence>
<dbReference type="STRING" id="109895.A0A507E0F8"/>
<dbReference type="EMBL" id="QEAQ01000057">
    <property type="protein sequence ID" value="TPX57172.1"/>
    <property type="molecule type" value="Genomic_DNA"/>
</dbReference>
<dbReference type="Gene3D" id="3.30.70.330">
    <property type="match status" value="1"/>
</dbReference>
<evidence type="ECO:0000313" key="3">
    <source>
        <dbReference type="Proteomes" id="UP000318582"/>
    </source>
</evidence>
<dbReference type="GO" id="GO:0019722">
    <property type="term" value="P:calcium-mediated signaling"/>
    <property type="evidence" value="ECO:0007669"/>
    <property type="project" value="InterPro"/>
</dbReference>
<proteinExistence type="inferred from homology"/>
<dbReference type="PANTHER" id="PTHR10300">
    <property type="entry name" value="CALCIPRESSIN"/>
    <property type="match status" value="1"/>
</dbReference>
<organism evidence="2 3">
    <name type="scientific">Powellomyces hirtus</name>
    <dbReference type="NCBI Taxonomy" id="109895"/>
    <lineage>
        <taxon>Eukaryota</taxon>
        <taxon>Fungi</taxon>
        <taxon>Fungi incertae sedis</taxon>
        <taxon>Chytridiomycota</taxon>
        <taxon>Chytridiomycota incertae sedis</taxon>
        <taxon>Chytridiomycetes</taxon>
        <taxon>Spizellomycetales</taxon>
        <taxon>Powellomycetaceae</taxon>
        <taxon>Powellomyces</taxon>
    </lineage>
</organism>
<protein>
    <recommendedName>
        <fullName evidence="4">Calcipressin</fullName>
    </recommendedName>
</protein>